<comment type="caution">
    <text evidence="1">The sequence shown here is derived from an EMBL/GenBank/DDBJ whole genome shotgun (WGS) entry which is preliminary data.</text>
</comment>
<name>A0A8S0X1C5_CYCAE</name>
<dbReference type="PANTHER" id="PTHR34987">
    <property type="entry name" value="C, PUTATIVE (AFU_ORTHOLOGUE AFUA_3G02880)-RELATED"/>
    <property type="match status" value="1"/>
</dbReference>
<dbReference type="PANTHER" id="PTHR34987:SF6">
    <property type="entry name" value="ALPHA-L-RHAMNOSIDASE SIX-HAIRPIN GLYCOSIDASE DOMAIN-CONTAINING PROTEIN"/>
    <property type="match status" value="1"/>
</dbReference>
<reference evidence="1 2" key="1">
    <citation type="submission" date="2020-01" db="EMBL/GenBank/DDBJ databases">
        <authorList>
            <person name="Gupta K D."/>
        </authorList>
    </citation>
    <scope>NUCLEOTIDE SEQUENCE [LARGE SCALE GENOMIC DNA]</scope>
</reference>
<gene>
    <name evidence="1" type="ORF">AAE3_LOCUS6135</name>
</gene>
<dbReference type="Proteomes" id="UP000467700">
    <property type="component" value="Unassembled WGS sequence"/>
</dbReference>
<sequence>MFGIRQHILKNGTTVLAVSLSLDYARKELLSSSHSNILTAVNSQGISGMHASRSCVFVDGPLQDYFISTSRELILYEFPSMWLLRLVSVFMSLASSCSALAPSGAWDRFNLAPASRTVYPTAIHSMNGTVKEANLLIDNKGKATFIGIGSWVALDFGIEVGGLISMNFDSVTSTSSLVLSFTESPLFIRPTASDDSSYPSANTTYDGVLQVNAPLKTGDWIQPAAALRGGFRYLTIVSMSTAPTTVSNISCSISFMPHVDDMKAYSGYFFASDPLSQDEDFLTKVWYAGAYTVQTNTVPLDTGRRVPFAPAGSWANDARLGVAGPIIVDGAKRDRAVWPGAHSGYL</sequence>
<organism evidence="1 2">
    <name type="scientific">Cyclocybe aegerita</name>
    <name type="common">Black poplar mushroom</name>
    <name type="synonym">Agrocybe aegerita</name>
    <dbReference type="NCBI Taxonomy" id="1973307"/>
    <lineage>
        <taxon>Eukaryota</taxon>
        <taxon>Fungi</taxon>
        <taxon>Dikarya</taxon>
        <taxon>Basidiomycota</taxon>
        <taxon>Agaricomycotina</taxon>
        <taxon>Agaricomycetes</taxon>
        <taxon>Agaricomycetidae</taxon>
        <taxon>Agaricales</taxon>
        <taxon>Agaricineae</taxon>
        <taxon>Bolbitiaceae</taxon>
        <taxon>Cyclocybe</taxon>
    </lineage>
</organism>
<evidence type="ECO:0000313" key="2">
    <source>
        <dbReference type="Proteomes" id="UP000467700"/>
    </source>
</evidence>
<dbReference type="EMBL" id="CACVBS010000042">
    <property type="protein sequence ID" value="CAA7264018.1"/>
    <property type="molecule type" value="Genomic_DNA"/>
</dbReference>
<evidence type="ECO:0000313" key="1">
    <source>
        <dbReference type="EMBL" id="CAA7264018.1"/>
    </source>
</evidence>
<keyword evidence="2" id="KW-1185">Reference proteome</keyword>
<dbReference type="OrthoDB" id="10036721at2759"/>
<accession>A0A8S0X1C5</accession>
<proteinExistence type="predicted"/>
<protein>
    <submittedName>
        <fullName evidence="1">Uncharacterized protein</fullName>
    </submittedName>
</protein>
<dbReference type="AlphaFoldDB" id="A0A8S0X1C5"/>